<protein>
    <recommendedName>
        <fullName evidence="1">S-locus receptor kinase C-terminal domain-containing protein</fullName>
    </recommendedName>
</protein>
<comment type="caution">
    <text evidence="2">The sequence shown here is derived from an EMBL/GenBank/DDBJ whole genome shotgun (WGS) entry which is preliminary data.</text>
</comment>
<evidence type="ECO:0000313" key="2">
    <source>
        <dbReference type="EMBL" id="KAJ6332872.1"/>
    </source>
</evidence>
<dbReference type="Gene3D" id="1.10.510.10">
    <property type="entry name" value="Transferase(Phosphotransferase) domain 1"/>
    <property type="match status" value="1"/>
</dbReference>
<dbReference type="Pfam" id="PF11883">
    <property type="entry name" value="DUF3403"/>
    <property type="match status" value="1"/>
</dbReference>
<name>A0ABQ9AEL3_9ROSI</name>
<keyword evidence="3" id="KW-1185">Reference proteome</keyword>
<feature type="domain" description="S-locus receptor kinase C-terminal" evidence="1">
    <location>
        <begin position="71"/>
        <end position="115"/>
    </location>
</feature>
<dbReference type="PANTHER" id="PTHR27006:SF587">
    <property type="entry name" value="RECEPTOR-LIKE SERINE_THREONINE-PROTEIN KINASE"/>
    <property type="match status" value="1"/>
</dbReference>
<dbReference type="Proteomes" id="UP001141253">
    <property type="component" value="Chromosome 11"/>
</dbReference>
<accession>A0ABQ9AEL3</accession>
<dbReference type="InterPro" id="IPR021820">
    <property type="entry name" value="S-locus_recpt_kinase_C"/>
</dbReference>
<sequence>MKFDPMGTNPAADIAWLLWNEGSASELIDAGLEDSSEKSQLLRCIQVGLLCVQKLPEDRPVMATVVFMLANEEAALPPPKQPGFFIERGSIIDSKPRNEESCSTNEATITILEAR</sequence>
<reference evidence="2" key="1">
    <citation type="submission" date="2022-10" db="EMBL/GenBank/DDBJ databases">
        <authorList>
            <person name="Hyden B.L."/>
            <person name="Feng K."/>
            <person name="Yates T."/>
            <person name="Jawdy S."/>
            <person name="Smart L.B."/>
            <person name="Muchero W."/>
        </authorList>
    </citation>
    <scope>NUCLEOTIDE SEQUENCE</scope>
    <source>
        <tissue evidence="2">Shoot tip</tissue>
    </source>
</reference>
<gene>
    <name evidence="2" type="ORF">OIU77_008842</name>
</gene>
<evidence type="ECO:0000259" key="1">
    <source>
        <dbReference type="Pfam" id="PF11883"/>
    </source>
</evidence>
<evidence type="ECO:0000313" key="3">
    <source>
        <dbReference type="Proteomes" id="UP001141253"/>
    </source>
</evidence>
<organism evidence="2 3">
    <name type="scientific">Salix suchowensis</name>
    <dbReference type="NCBI Taxonomy" id="1278906"/>
    <lineage>
        <taxon>Eukaryota</taxon>
        <taxon>Viridiplantae</taxon>
        <taxon>Streptophyta</taxon>
        <taxon>Embryophyta</taxon>
        <taxon>Tracheophyta</taxon>
        <taxon>Spermatophyta</taxon>
        <taxon>Magnoliopsida</taxon>
        <taxon>eudicotyledons</taxon>
        <taxon>Gunneridae</taxon>
        <taxon>Pentapetalae</taxon>
        <taxon>rosids</taxon>
        <taxon>fabids</taxon>
        <taxon>Malpighiales</taxon>
        <taxon>Salicaceae</taxon>
        <taxon>Saliceae</taxon>
        <taxon>Salix</taxon>
    </lineage>
</organism>
<dbReference type="PANTHER" id="PTHR27006">
    <property type="entry name" value="PROMASTIGOTE SURFACE ANTIGEN PROTEIN PSA"/>
    <property type="match status" value="1"/>
</dbReference>
<proteinExistence type="predicted"/>
<reference evidence="2" key="2">
    <citation type="journal article" date="2023" name="Int. J. Mol. Sci.">
        <title>De Novo Assembly and Annotation of 11 Diverse Shrub Willow (Salix) Genomes Reveals Novel Gene Organization in Sex-Linked Regions.</title>
        <authorList>
            <person name="Hyden B."/>
            <person name="Feng K."/>
            <person name="Yates T.B."/>
            <person name="Jawdy S."/>
            <person name="Cereghino C."/>
            <person name="Smart L.B."/>
            <person name="Muchero W."/>
        </authorList>
    </citation>
    <scope>NUCLEOTIDE SEQUENCE</scope>
    <source>
        <tissue evidence="2">Shoot tip</tissue>
    </source>
</reference>
<dbReference type="EMBL" id="JAPFFI010000021">
    <property type="protein sequence ID" value="KAJ6332872.1"/>
    <property type="molecule type" value="Genomic_DNA"/>
</dbReference>